<proteinExistence type="predicted"/>
<sequence>MESQLPLVDLTGSRAVHMIGIGGAGMEPLARLLQHAGHDVRGSDQADGEVVQSLRTHGIDVWTGAHDSARVEGADIVVYSAAVTEDNPELRAARDQVGQVLSRAQLLGWFSRQRPMIAVAGTHGKTTTSSMIVAVARAAGQDPGVVVGGWQSGASLAATGQDDLLVAEADEYDRSFLSLHPMGAVVTNIEADHHDTYADDAALDDAFTSFLGQTSDWIVTHDEPRCVQVAARSKAPVTLCGGPRAHVQLQDVVVGTDHCQLQVKVGGEARPAVQLAARGQHNVDNAMTAIAVADRMG</sequence>
<dbReference type="Pfam" id="PF01225">
    <property type="entry name" value="Mur_ligase"/>
    <property type="match status" value="1"/>
</dbReference>
<dbReference type="Gene3D" id="3.40.50.720">
    <property type="entry name" value="NAD(P)-binding Rossmann-like Domain"/>
    <property type="match status" value="1"/>
</dbReference>
<dbReference type="SUPFAM" id="SSF51984">
    <property type="entry name" value="MurCD N-terminal domain"/>
    <property type="match status" value="1"/>
</dbReference>
<gene>
    <name evidence="3" type="ORF">METZ01_LOCUS218327</name>
</gene>
<dbReference type="PANTHER" id="PTHR43445">
    <property type="entry name" value="UDP-N-ACETYLMURAMATE--L-ALANINE LIGASE-RELATED"/>
    <property type="match status" value="1"/>
</dbReference>
<evidence type="ECO:0008006" key="4">
    <source>
        <dbReference type="Google" id="ProtNLM"/>
    </source>
</evidence>
<organism evidence="3">
    <name type="scientific">marine metagenome</name>
    <dbReference type="NCBI Taxonomy" id="408172"/>
    <lineage>
        <taxon>unclassified sequences</taxon>
        <taxon>metagenomes</taxon>
        <taxon>ecological metagenomes</taxon>
    </lineage>
</organism>
<dbReference type="Gene3D" id="3.40.1190.10">
    <property type="entry name" value="Mur-like, catalytic domain"/>
    <property type="match status" value="1"/>
</dbReference>
<accession>A0A382FTA7</accession>
<dbReference type="InterPro" id="IPR013221">
    <property type="entry name" value="Mur_ligase_cen"/>
</dbReference>
<evidence type="ECO:0000259" key="1">
    <source>
        <dbReference type="Pfam" id="PF01225"/>
    </source>
</evidence>
<dbReference type="AlphaFoldDB" id="A0A382FTA7"/>
<dbReference type="SUPFAM" id="SSF53623">
    <property type="entry name" value="MurD-like peptide ligases, catalytic domain"/>
    <property type="match status" value="1"/>
</dbReference>
<dbReference type="InterPro" id="IPR000713">
    <property type="entry name" value="Mur_ligase_N"/>
</dbReference>
<dbReference type="GO" id="GO:0016881">
    <property type="term" value="F:acid-amino acid ligase activity"/>
    <property type="evidence" value="ECO:0007669"/>
    <property type="project" value="InterPro"/>
</dbReference>
<feature type="non-terminal residue" evidence="3">
    <location>
        <position position="297"/>
    </location>
</feature>
<dbReference type="EMBL" id="UINC01051379">
    <property type="protein sequence ID" value="SVB65473.1"/>
    <property type="molecule type" value="Genomic_DNA"/>
</dbReference>
<feature type="domain" description="Mur ligase central" evidence="2">
    <location>
        <begin position="119"/>
        <end position="293"/>
    </location>
</feature>
<dbReference type="GO" id="GO:0005524">
    <property type="term" value="F:ATP binding"/>
    <property type="evidence" value="ECO:0007669"/>
    <property type="project" value="InterPro"/>
</dbReference>
<evidence type="ECO:0000259" key="2">
    <source>
        <dbReference type="Pfam" id="PF08245"/>
    </source>
</evidence>
<evidence type="ECO:0000313" key="3">
    <source>
        <dbReference type="EMBL" id="SVB65473.1"/>
    </source>
</evidence>
<name>A0A382FTA7_9ZZZZ</name>
<protein>
    <recommendedName>
        <fullName evidence="4">UDP-N-acetylmuramate--L-alanine ligase</fullName>
    </recommendedName>
</protein>
<feature type="domain" description="Mur ligase N-terminal catalytic" evidence="1">
    <location>
        <begin position="16"/>
        <end position="113"/>
    </location>
</feature>
<dbReference type="PANTHER" id="PTHR43445:SF3">
    <property type="entry name" value="UDP-N-ACETYLMURAMATE--L-ALANINE LIGASE"/>
    <property type="match status" value="1"/>
</dbReference>
<dbReference type="InterPro" id="IPR050061">
    <property type="entry name" value="MurCDEF_pg_biosynth"/>
</dbReference>
<dbReference type="InterPro" id="IPR036565">
    <property type="entry name" value="Mur-like_cat_sf"/>
</dbReference>
<reference evidence="3" key="1">
    <citation type="submission" date="2018-05" db="EMBL/GenBank/DDBJ databases">
        <authorList>
            <person name="Lanie J.A."/>
            <person name="Ng W.-L."/>
            <person name="Kazmierczak K.M."/>
            <person name="Andrzejewski T.M."/>
            <person name="Davidsen T.M."/>
            <person name="Wayne K.J."/>
            <person name="Tettelin H."/>
            <person name="Glass J.I."/>
            <person name="Rusch D."/>
            <person name="Podicherti R."/>
            <person name="Tsui H.-C.T."/>
            <person name="Winkler M.E."/>
        </authorList>
    </citation>
    <scope>NUCLEOTIDE SEQUENCE</scope>
</reference>
<dbReference type="Pfam" id="PF08245">
    <property type="entry name" value="Mur_ligase_M"/>
    <property type="match status" value="1"/>
</dbReference>